<evidence type="ECO:0000313" key="2">
    <source>
        <dbReference type="EMBL" id="CCH01297.1"/>
    </source>
</evidence>
<feature type="region of interest" description="Disordered" evidence="1">
    <location>
        <begin position="16"/>
        <end position="51"/>
    </location>
</feature>
<protein>
    <submittedName>
        <fullName evidence="2">Uncharacterized protein</fullName>
    </submittedName>
</protein>
<proteinExistence type="predicted"/>
<evidence type="ECO:0000256" key="1">
    <source>
        <dbReference type="SAM" id="MobiDB-lite"/>
    </source>
</evidence>
<reference evidence="2 3" key="1">
    <citation type="journal article" date="2012" name="J. Bacteriol.">
        <title>Genome Sequence of Fibrella aestuarina BUZ 2T, a Filamentous Marine Bacterium.</title>
        <authorList>
            <person name="Filippini M."/>
            <person name="Qi W."/>
            <person name="Blom J."/>
            <person name="Goesmann A."/>
            <person name="Smits T.H."/>
            <person name="Bagheri H.C."/>
        </authorList>
    </citation>
    <scope>NUCLEOTIDE SEQUENCE [LARGE SCALE GENOMIC DNA]</scope>
    <source>
        <strain evidence="3">BUZ 2T</strain>
    </source>
</reference>
<evidence type="ECO:0000313" key="3">
    <source>
        <dbReference type="Proteomes" id="UP000011058"/>
    </source>
</evidence>
<dbReference type="AlphaFoldDB" id="I0KAZ4"/>
<name>I0KAZ4_9BACT</name>
<feature type="compositionally biased region" description="Polar residues" evidence="1">
    <location>
        <begin position="26"/>
        <end position="45"/>
    </location>
</feature>
<keyword evidence="3" id="KW-1185">Reference proteome</keyword>
<dbReference type="STRING" id="1166018.FAES_3288"/>
<dbReference type="HOGENOM" id="CLU_2245948_0_0_10"/>
<sequence>MPIECVLPTECPRPGPRRGFSFLGENASNTSPTNTPMATQLSPETMTPEHEGRAVTYVPRHAEGDLSHEDCERGKIMHWNHCGVMVDYSRNQCRTDYKDLYLDF</sequence>
<dbReference type="Proteomes" id="UP000011058">
    <property type="component" value="Chromosome"/>
</dbReference>
<accession>I0KAZ4</accession>
<dbReference type="KEGG" id="fae:FAES_3288"/>
<dbReference type="EMBL" id="HE796683">
    <property type="protein sequence ID" value="CCH01297.1"/>
    <property type="molecule type" value="Genomic_DNA"/>
</dbReference>
<organism evidence="2 3">
    <name type="scientific">Fibrella aestuarina BUZ 2</name>
    <dbReference type="NCBI Taxonomy" id="1166018"/>
    <lineage>
        <taxon>Bacteria</taxon>
        <taxon>Pseudomonadati</taxon>
        <taxon>Bacteroidota</taxon>
        <taxon>Cytophagia</taxon>
        <taxon>Cytophagales</taxon>
        <taxon>Spirosomataceae</taxon>
        <taxon>Fibrella</taxon>
    </lineage>
</organism>
<gene>
    <name evidence="2" type="ORF">FAES_3288</name>
</gene>